<organism evidence="8 9">
    <name type="scientific">Candidatus Erwinia haradaeae</name>
    <dbReference type="NCBI Taxonomy" id="1922217"/>
    <lineage>
        <taxon>Bacteria</taxon>
        <taxon>Pseudomonadati</taxon>
        <taxon>Pseudomonadota</taxon>
        <taxon>Gammaproteobacteria</taxon>
        <taxon>Enterobacterales</taxon>
        <taxon>Erwiniaceae</taxon>
        <taxon>Erwinia</taxon>
    </lineage>
</organism>
<dbReference type="PANTHER" id="PTHR46832">
    <property type="entry name" value="5'-METHYLTHIOADENOSINE/S-ADENOSYLHOMOCYSTEINE NUCLEOSIDASE"/>
    <property type="match status" value="1"/>
</dbReference>
<comment type="function">
    <text evidence="6">Catalyzes the irreversible cleavage of the glycosidic bond in both 5'-methylthioadenosine (MTA) and S-adenosylhomocysteine (SAH/AdoHcy) to adenine and the corresponding thioribose, 5'-methylthioribose and S-ribosylhomocysteine, respectively. Also cleaves 5'-deoxyadenosine, a toxic by-product of radical S-adenosylmethionine (SAM) enzymes, into 5-deoxyribose and adenine. Thus, is required for in vivo function of the radical SAM enzymes biotin synthase and lipoic acid synthase, that are inhibited by 5'-deoxyadenosine accumulation.</text>
</comment>
<dbReference type="GO" id="GO:0019284">
    <property type="term" value="P:L-methionine salvage from S-adenosylmethionine"/>
    <property type="evidence" value="ECO:0007669"/>
    <property type="project" value="TreeGrafter"/>
</dbReference>
<gene>
    <name evidence="6 8" type="primary">mtnN</name>
    <name evidence="8" type="ORF">ERCIPSPA2889_321</name>
</gene>
<dbReference type="EMBL" id="LR217730">
    <property type="protein sequence ID" value="VFP86140.1"/>
    <property type="molecule type" value="Genomic_DNA"/>
</dbReference>
<dbReference type="InterPro" id="IPR010049">
    <property type="entry name" value="MTA_SAH_Nsdase"/>
</dbReference>
<dbReference type="Gene3D" id="3.40.50.1580">
    <property type="entry name" value="Nucleoside phosphorylase domain"/>
    <property type="match status" value="1"/>
</dbReference>
<comment type="catalytic activity">
    <reaction evidence="5">
        <text>5'-deoxyadenosine + H2O = 5-deoxy-D-ribose + adenine</text>
        <dbReference type="Rhea" id="RHEA:29859"/>
        <dbReference type="ChEBI" id="CHEBI:15377"/>
        <dbReference type="ChEBI" id="CHEBI:16708"/>
        <dbReference type="ChEBI" id="CHEBI:17319"/>
        <dbReference type="ChEBI" id="CHEBI:149540"/>
        <dbReference type="EC" id="3.2.2.9"/>
    </reaction>
    <physiologicalReaction direction="left-to-right" evidence="5">
        <dbReference type="Rhea" id="RHEA:29860"/>
    </physiologicalReaction>
</comment>
<dbReference type="EC" id="3.2.2.9" evidence="6"/>
<evidence type="ECO:0000256" key="5">
    <source>
        <dbReference type="ARBA" id="ARBA00050313"/>
    </source>
</evidence>
<proteinExistence type="inferred from homology"/>
<dbReference type="GO" id="GO:0008782">
    <property type="term" value="F:adenosylhomocysteine nucleosidase activity"/>
    <property type="evidence" value="ECO:0007669"/>
    <property type="project" value="UniProtKB-UniRule"/>
</dbReference>
<comment type="similarity">
    <text evidence="6">Belongs to the PNP/UDP phosphorylase family. MtnN subfamily.</text>
</comment>
<feature type="active site" description="Proton donor" evidence="6">
    <location>
        <position position="197"/>
    </location>
</feature>
<evidence type="ECO:0000256" key="3">
    <source>
        <dbReference type="ARBA" id="ARBA00022801"/>
    </source>
</evidence>
<dbReference type="NCBIfam" id="TIGR01704">
    <property type="entry name" value="MTA_SAH-Nsdase"/>
    <property type="match status" value="1"/>
</dbReference>
<evidence type="ECO:0000256" key="4">
    <source>
        <dbReference type="ARBA" id="ARBA00023167"/>
    </source>
</evidence>
<dbReference type="AlphaFoldDB" id="A0A451DHM4"/>
<reference evidence="8 9" key="1">
    <citation type="submission" date="2019-02" db="EMBL/GenBank/DDBJ databases">
        <authorList>
            <person name="Manzano-Marin A."/>
            <person name="Manzano-Marin A."/>
        </authorList>
    </citation>
    <scope>NUCLEOTIDE SEQUENCE [LARGE SCALE GENOMIC DNA]</scope>
    <source>
        <strain evidence="8 9">ErCipseudotsugae</strain>
    </source>
</reference>
<dbReference type="Proteomes" id="UP000294343">
    <property type="component" value="Chromosome"/>
</dbReference>
<dbReference type="CDD" id="cd09008">
    <property type="entry name" value="MTAN"/>
    <property type="match status" value="1"/>
</dbReference>
<dbReference type="GO" id="GO:0005829">
    <property type="term" value="C:cytosol"/>
    <property type="evidence" value="ECO:0007669"/>
    <property type="project" value="TreeGrafter"/>
</dbReference>
<dbReference type="InterPro" id="IPR000845">
    <property type="entry name" value="Nucleoside_phosphorylase_d"/>
</dbReference>
<dbReference type="GO" id="GO:0046124">
    <property type="term" value="P:purine deoxyribonucleoside catabolic process"/>
    <property type="evidence" value="ECO:0007669"/>
    <property type="project" value="UniProtKB-UniRule"/>
</dbReference>
<accession>A0A451DHM4</accession>
<dbReference type="OrthoDB" id="9792278at2"/>
<comment type="catalytic activity">
    <reaction evidence="6">
        <text>S-adenosyl-L-homocysteine + H2O = S-(5-deoxy-D-ribos-5-yl)-L-homocysteine + adenine</text>
        <dbReference type="Rhea" id="RHEA:17805"/>
        <dbReference type="ChEBI" id="CHEBI:15377"/>
        <dbReference type="ChEBI" id="CHEBI:16708"/>
        <dbReference type="ChEBI" id="CHEBI:57856"/>
        <dbReference type="ChEBI" id="CHEBI:58195"/>
        <dbReference type="EC" id="3.2.2.9"/>
    </reaction>
</comment>
<evidence type="ECO:0000313" key="9">
    <source>
        <dbReference type="Proteomes" id="UP000294343"/>
    </source>
</evidence>
<comment type="subunit">
    <text evidence="6">Homodimer.</text>
</comment>
<evidence type="ECO:0000259" key="7">
    <source>
        <dbReference type="Pfam" id="PF01048"/>
    </source>
</evidence>
<dbReference type="UniPathway" id="UPA00904">
    <property type="reaction ID" value="UER00871"/>
</dbReference>
<keyword evidence="4 6" id="KW-0486">Methionine biosynthesis</keyword>
<dbReference type="GO" id="GO:0008930">
    <property type="term" value="F:methylthioadenosine nucleosidase activity"/>
    <property type="evidence" value="ECO:0007669"/>
    <property type="project" value="UniProtKB-UniRule"/>
</dbReference>
<feature type="domain" description="Nucleoside phosphorylase" evidence="7">
    <location>
        <begin position="2"/>
        <end position="226"/>
    </location>
</feature>
<dbReference type="PANTHER" id="PTHR46832:SF1">
    <property type="entry name" value="5'-METHYLTHIOADENOSINE_S-ADENOSYLHOMOCYSTEINE NUCLEOSIDASE"/>
    <property type="match status" value="1"/>
</dbReference>
<dbReference type="InterPro" id="IPR035994">
    <property type="entry name" value="Nucleoside_phosphorylase_sf"/>
</dbReference>
<evidence type="ECO:0000313" key="8">
    <source>
        <dbReference type="EMBL" id="VFP86140.1"/>
    </source>
</evidence>
<dbReference type="HAMAP" id="MF_01684">
    <property type="entry name" value="Salvage_MtnN"/>
    <property type="match status" value="1"/>
</dbReference>
<dbReference type="FunFam" id="3.40.50.1580:FF:000001">
    <property type="entry name" value="MTA/SAH nucleosidase family protein"/>
    <property type="match status" value="1"/>
</dbReference>
<dbReference type="GO" id="GO:0019509">
    <property type="term" value="P:L-methionine salvage from methylthioadenosine"/>
    <property type="evidence" value="ECO:0007669"/>
    <property type="project" value="UniProtKB-UniRule"/>
</dbReference>
<feature type="binding site" evidence="6">
    <location>
        <position position="152"/>
    </location>
    <ligand>
        <name>substrate</name>
    </ligand>
</feature>
<evidence type="ECO:0000256" key="6">
    <source>
        <dbReference type="HAMAP-Rule" id="MF_01684"/>
    </source>
</evidence>
<feature type="binding site" evidence="6">
    <location>
        <begin position="173"/>
        <end position="174"/>
    </location>
    <ligand>
        <name>substrate</name>
    </ligand>
</feature>
<dbReference type="RefSeq" id="WP_157989420.1">
    <property type="nucleotide sequence ID" value="NZ_LR217730.1"/>
</dbReference>
<protein>
    <recommendedName>
        <fullName evidence="6">5'-methylthioadenosine/S-adenosylhomocysteine nucleosidase</fullName>
        <shortName evidence="6">MTA/SAH nucleosidase</shortName>
        <shortName evidence="6">MTAN</shortName>
        <ecNumber evidence="6">3.2.2.9</ecNumber>
    </recommendedName>
    <alternativeName>
        <fullName evidence="6">5'-deoxyadenosine nucleosidase</fullName>
        <shortName evidence="6">DOA nucleosidase</shortName>
        <shortName evidence="6">dAdo nucleosidase</shortName>
    </alternativeName>
    <alternativeName>
        <fullName evidence="6">5'-methylthioadenosine nucleosidase</fullName>
        <shortName evidence="6">MTA nucleosidase</shortName>
    </alternativeName>
    <alternativeName>
        <fullName evidence="6">S-adenosylhomocysteine nucleosidase</fullName>
        <shortName evidence="6">AdoHcy nucleosidase</shortName>
        <shortName evidence="6">SAH nucleosidase</shortName>
        <shortName evidence="6">SRH nucleosidase</shortName>
    </alternativeName>
</protein>
<evidence type="ECO:0000256" key="1">
    <source>
        <dbReference type="ARBA" id="ARBA00004945"/>
    </source>
</evidence>
<dbReference type="Pfam" id="PF01048">
    <property type="entry name" value="PNP_UDP_1"/>
    <property type="match status" value="1"/>
</dbReference>
<evidence type="ECO:0000256" key="2">
    <source>
        <dbReference type="ARBA" id="ARBA00022605"/>
    </source>
</evidence>
<feature type="binding site" evidence="6">
    <location>
        <position position="78"/>
    </location>
    <ligand>
        <name>substrate</name>
    </ligand>
</feature>
<keyword evidence="8" id="KW-0326">Glycosidase</keyword>
<sequence length="230" mass="25135">MKVGIIGAMEEEVNILRHQIKKRKKIYLSGAEIDSGILGGVEIFLIKSGIGKVLAALSCTLLISLYKINILINIGSAGSLHPKFKIGDIVIASAVHYHDVDVTAYGGQLGQVPNCPFLFYADHHLMTIAESCIQKLNLFAIQGIIVTGDSFIQGNESLQRIRYSFPEAIAVDMEAAAIGHVCYQCNIPFIIIRSISDFANSRSPNNFHTFLNEAAQKSSLVAKNILTYLI</sequence>
<comment type="pathway">
    <text evidence="1 6">Amino-acid biosynthesis; L-methionine biosynthesis via salvage pathway; S-methyl-5-thio-alpha-D-ribose 1-phosphate from S-methyl-5'-thioadenosine (hydrolase route): step 1/2.</text>
</comment>
<name>A0A451DHM4_9GAMM</name>
<dbReference type="NCBIfam" id="NF004079">
    <property type="entry name" value="PRK05584.1"/>
    <property type="match status" value="1"/>
</dbReference>
<dbReference type="SUPFAM" id="SSF53167">
    <property type="entry name" value="Purine and uridine phosphorylases"/>
    <property type="match status" value="1"/>
</dbReference>
<keyword evidence="2 6" id="KW-0028">Amino-acid biosynthesis</keyword>
<feature type="active site" description="Proton acceptor" evidence="6">
    <location>
        <position position="12"/>
    </location>
</feature>
<comment type="catalytic activity">
    <reaction evidence="6">
        <text>S-methyl-5'-thioadenosine + H2O = 5-(methylsulfanyl)-D-ribose + adenine</text>
        <dbReference type="Rhea" id="RHEA:13617"/>
        <dbReference type="ChEBI" id="CHEBI:15377"/>
        <dbReference type="ChEBI" id="CHEBI:16708"/>
        <dbReference type="ChEBI" id="CHEBI:17509"/>
        <dbReference type="ChEBI" id="CHEBI:78440"/>
        <dbReference type="EC" id="3.2.2.9"/>
    </reaction>
</comment>
<keyword evidence="3 6" id="KW-0378">Hydrolase</keyword>